<proteinExistence type="predicted"/>
<keyword evidence="3" id="KW-1185">Reference proteome</keyword>
<dbReference type="Proteomes" id="UP001142175">
    <property type="component" value="Unassembled WGS sequence"/>
</dbReference>
<comment type="caution">
    <text evidence="2">The sequence shown here is derived from an EMBL/GenBank/DDBJ whole genome shotgun (WGS) entry which is preliminary data.</text>
</comment>
<sequence>MLEQLEIYISAQKTIGNYMLALGLIMVLVAILMHFSTTDSLFYGLKIGLLVFGFFSLIGGYSYKLTEDKLLKSQTSIYQANANKFNQVEKERMQKVVKNFPVIQFVFAVLIIAALVTNLLFDKPFLNGILFALVVFLVGNMIIESISKQSISAYFEQLSTIN</sequence>
<feature type="transmembrane region" description="Helical" evidence="1">
    <location>
        <begin position="100"/>
        <end position="119"/>
    </location>
</feature>
<evidence type="ECO:0000313" key="3">
    <source>
        <dbReference type="Proteomes" id="UP001142175"/>
    </source>
</evidence>
<dbReference type="AlphaFoldDB" id="A0A9X2P267"/>
<keyword evidence="1" id="KW-0812">Transmembrane</keyword>
<name>A0A9X2P267_9BACT</name>
<feature type="transmembrane region" description="Helical" evidence="1">
    <location>
        <begin position="15"/>
        <end position="35"/>
    </location>
</feature>
<keyword evidence="1" id="KW-0472">Membrane</keyword>
<organism evidence="2 3">
    <name type="scientific">Aquiflexum gelatinilyticum</name>
    <dbReference type="NCBI Taxonomy" id="2961943"/>
    <lineage>
        <taxon>Bacteria</taxon>
        <taxon>Pseudomonadati</taxon>
        <taxon>Bacteroidota</taxon>
        <taxon>Cytophagia</taxon>
        <taxon>Cytophagales</taxon>
        <taxon>Cyclobacteriaceae</taxon>
        <taxon>Aquiflexum</taxon>
    </lineage>
</organism>
<dbReference type="RefSeq" id="WP_258422317.1">
    <property type="nucleotide sequence ID" value="NZ_JANSUY010000002.1"/>
</dbReference>
<dbReference type="EMBL" id="JANSUY010000002">
    <property type="protein sequence ID" value="MCR9014439.1"/>
    <property type="molecule type" value="Genomic_DNA"/>
</dbReference>
<evidence type="ECO:0000256" key="1">
    <source>
        <dbReference type="SAM" id="Phobius"/>
    </source>
</evidence>
<accession>A0A9X2P267</accession>
<keyword evidence="1" id="KW-1133">Transmembrane helix</keyword>
<feature type="transmembrane region" description="Helical" evidence="1">
    <location>
        <begin position="125"/>
        <end position="143"/>
    </location>
</feature>
<evidence type="ECO:0000313" key="2">
    <source>
        <dbReference type="EMBL" id="MCR9014439.1"/>
    </source>
</evidence>
<reference evidence="2" key="1">
    <citation type="submission" date="2022-08" db="EMBL/GenBank/DDBJ databases">
        <authorList>
            <person name="Zhang D."/>
        </authorList>
    </citation>
    <scope>NUCLEOTIDE SEQUENCE</scope>
    <source>
        <strain evidence="2">XJ19-11</strain>
    </source>
</reference>
<feature type="transmembrane region" description="Helical" evidence="1">
    <location>
        <begin position="41"/>
        <end position="63"/>
    </location>
</feature>
<protein>
    <submittedName>
        <fullName evidence="2">Uncharacterized protein</fullName>
    </submittedName>
</protein>
<gene>
    <name evidence="2" type="ORF">NU887_05290</name>
</gene>